<proteinExistence type="predicted"/>
<evidence type="ECO:0000313" key="2">
    <source>
        <dbReference type="Proteomes" id="UP000694844"/>
    </source>
</evidence>
<dbReference type="GeneID" id="111121618"/>
<reference evidence="3" key="1">
    <citation type="submission" date="2025-08" db="UniProtKB">
        <authorList>
            <consortium name="RefSeq"/>
        </authorList>
    </citation>
    <scope>IDENTIFICATION</scope>
    <source>
        <tissue evidence="3">Whole sample</tissue>
    </source>
</reference>
<dbReference type="OrthoDB" id="6086925at2759"/>
<feature type="signal peptide" evidence="1">
    <location>
        <begin position="1"/>
        <end position="21"/>
    </location>
</feature>
<dbReference type="AlphaFoldDB" id="A0A8B8CSG9"/>
<keyword evidence="2" id="KW-1185">Reference proteome</keyword>
<evidence type="ECO:0000256" key="1">
    <source>
        <dbReference type="SAM" id="SignalP"/>
    </source>
</evidence>
<sequence>MAFINRLVIVVLACSVDHSFAEDKRLLLNDPETLLSQIHALQQELQELKSSTAENFRLLESQNQIQGSVYIRWGKHSCPSLNNTVLLYTGTAGGSFYTDTGGGVNTLCLPHNPDFLPDHFSYLQQYGVGYLYGGEYQFSLKNVVVQDDVPCSVCRVNIASSIMMIPAKLTCPSGWSKQYSGLLTSELHGTVRSEYVCLDEDPDFIERSRVNENGRLFYPTVTVCGTLPCPPYKNATLVPCVVCAL</sequence>
<feature type="chain" id="PRO_5034681148" evidence="1">
    <location>
        <begin position="22"/>
        <end position="245"/>
    </location>
</feature>
<dbReference type="GO" id="GO:0005615">
    <property type="term" value="C:extracellular space"/>
    <property type="evidence" value="ECO:0007669"/>
    <property type="project" value="TreeGrafter"/>
</dbReference>
<protein>
    <submittedName>
        <fullName evidence="3">Short-chain collagen C4-like</fullName>
    </submittedName>
</protein>
<dbReference type="Proteomes" id="UP000694844">
    <property type="component" value="Chromosome 2"/>
</dbReference>
<organism evidence="2 3">
    <name type="scientific">Crassostrea virginica</name>
    <name type="common">Eastern oyster</name>
    <dbReference type="NCBI Taxonomy" id="6565"/>
    <lineage>
        <taxon>Eukaryota</taxon>
        <taxon>Metazoa</taxon>
        <taxon>Spiralia</taxon>
        <taxon>Lophotrochozoa</taxon>
        <taxon>Mollusca</taxon>
        <taxon>Bivalvia</taxon>
        <taxon>Autobranchia</taxon>
        <taxon>Pteriomorphia</taxon>
        <taxon>Ostreida</taxon>
        <taxon>Ostreoidea</taxon>
        <taxon>Ostreidae</taxon>
        <taxon>Crassostrea</taxon>
    </lineage>
</organism>
<dbReference type="PANTHER" id="PTHR24024:SF18">
    <property type="entry name" value="SHORT-CHAIN COLLAGEN C4-LIKE"/>
    <property type="match status" value="1"/>
</dbReference>
<evidence type="ECO:0000313" key="3">
    <source>
        <dbReference type="RefSeq" id="XP_022318680.1"/>
    </source>
</evidence>
<dbReference type="RefSeq" id="XP_022318680.1">
    <property type="nucleotide sequence ID" value="XM_022462972.1"/>
</dbReference>
<name>A0A8B8CSG9_CRAVI</name>
<dbReference type="KEGG" id="cvn:111121618"/>
<accession>A0A8B8CSG9</accession>
<dbReference type="InterPro" id="IPR051077">
    <property type="entry name" value="Ca-dependent_lectin"/>
</dbReference>
<keyword evidence="1" id="KW-0732">Signal</keyword>
<dbReference type="PANTHER" id="PTHR24024">
    <property type="entry name" value="PULMONARY SURFACTANT-ASSOCIATED PROTEIN A"/>
    <property type="match status" value="1"/>
</dbReference>
<gene>
    <name evidence="3" type="primary">LOC111121618</name>
</gene>